<dbReference type="PROSITE" id="PS50088">
    <property type="entry name" value="ANK_REPEAT"/>
    <property type="match status" value="1"/>
</dbReference>
<proteinExistence type="predicted"/>
<dbReference type="InterPro" id="IPR002110">
    <property type="entry name" value="Ankyrin_rpt"/>
</dbReference>
<protein>
    <submittedName>
        <fullName evidence="5">Ankyrin</fullName>
    </submittedName>
</protein>
<dbReference type="AlphaFoldDB" id="A0A1Y1VWB4"/>
<dbReference type="Proteomes" id="UP000193944">
    <property type="component" value="Unassembled WGS sequence"/>
</dbReference>
<feature type="region of interest" description="Disordered" evidence="4">
    <location>
        <begin position="289"/>
        <end position="317"/>
    </location>
</feature>
<evidence type="ECO:0000256" key="3">
    <source>
        <dbReference type="PROSITE-ProRule" id="PRU00023"/>
    </source>
</evidence>
<comment type="caution">
    <text evidence="5">The sequence shown here is derived from an EMBL/GenBank/DDBJ whole genome shotgun (WGS) entry which is preliminary data.</text>
</comment>
<keyword evidence="1" id="KW-0677">Repeat</keyword>
<evidence type="ECO:0000256" key="4">
    <source>
        <dbReference type="SAM" id="MobiDB-lite"/>
    </source>
</evidence>
<evidence type="ECO:0000256" key="2">
    <source>
        <dbReference type="ARBA" id="ARBA00023043"/>
    </source>
</evidence>
<keyword evidence="2 3" id="KW-0040">ANK repeat</keyword>
<evidence type="ECO:0000313" key="6">
    <source>
        <dbReference type="Proteomes" id="UP000193944"/>
    </source>
</evidence>
<dbReference type="SUPFAM" id="SSF48403">
    <property type="entry name" value="Ankyrin repeat"/>
    <property type="match status" value="1"/>
</dbReference>
<dbReference type="SMART" id="SM00248">
    <property type="entry name" value="ANK"/>
    <property type="match status" value="2"/>
</dbReference>
<feature type="repeat" description="ANK" evidence="3">
    <location>
        <begin position="213"/>
        <end position="245"/>
    </location>
</feature>
<dbReference type="GO" id="GO:0004842">
    <property type="term" value="F:ubiquitin-protein transferase activity"/>
    <property type="evidence" value="ECO:0007669"/>
    <property type="project" value="TreeGrafter"/>
</dbReference>
<dbReference type="Gene3D" id="1.25.40.20">
    <property type="entry name" value="Ankyrin repeat-containing domain"/>
    <property type="match status" value="1"/>
</dbReference>
<sequence length="317" mass="37129">KNKKYSLFGDNVTKCKRVDEEEIVKCTPLDKNKKYSLFGDNVTKCKRVDEEEIVKCTPLDKNKKYSLFGDNVTKCKRVDEEEIVKCTPLEEIKSNFCLNNKIIKSKRIEEVDIFSTSTDVENEEEKNNNIKNLVLLNIIERSLPLYFLHNRIDLIIQSIYFGIDINKEDINGETLIFHICKMCKIRKEDFKIKSKVIKYLIDKGSDINKTNIQGETPLFIAVKNYNFKLLKLLVNNGANITIKNKKMETVIDLARKQNCKLITNYLEKKNNLKNQFPFKYQNVSFTKPDVRKRKHSTNSERDNILDSIPRKRINKNS</sequence>
<reference evidence="5 6" key="1">
    <citation type="submission" date="2016-08" db="EMBL/GenBank/DDBJ databases">
        <title>A Parts List for Fungal Cellulosomes Revealed by Comparative Genomics.</title>
        <authorList>
            <consortium name="DOE Joint Genome Institute"/>
            <person name="Haitjema C.H."/>
            <person name="Gilmore S.P."/>
            <person name="Henske J.K."/>
            <person name="Solomon K.V."/>
            <person name="De Groot R."/>
            <person name="Kuo A."/>
            <person name="Mondo S.J."/>
            <person name="Salamov A.A."/>
            <person name="Labutti K."/>
            <person name="Zhao Z."/>
            <person name="Chiniquy J."/>
            <person name="Barry K."/>
            <person name="Brewer H.M."/>
            <person name="Purvine S.O."/>
            <person name="Wright A.T."/>
            <person name="Boxma B."/>
            <person name="Van Alen T."/>
            <person name="Hackstein J.H."/>
            <person name="Baker S.E."/>
            <person name="Grigoriev I.V."/>
            <person name="O'Malley M.A."/>
        </authorList>
    </citation>
    <scope>NUCLEOTIDE SEQUENCE [LARGE SCALE GENOMIC DNA]</scope>
    <source>
        <strain evidence="5 6">S4</strain>
    </source>
</reference>
<organism evidence="5 6">
    <name type="scientific">Anaeromyces robustus</name>
    <dbReference type="NCBI Taxonomy" id="1754192"/>
    <lineage>
        <taxon>Eukaryota</taxon>
        <taxon>Fungi</taxon>
        <taxon>Fungi incertae sedis</taxon>
        <taxon>Chytridiomycota</taxon>
        <taxon>Chytridiomycota incertae sedis</taxon>
        <taxon>Neocallimastigomycetes</taxon>
        <taxon>Neocallimastigales</taxon>
        <taxon>Neocallimastigaceae</taxon>
        <taxon>Anaeromyces</taxon>
    </lineage>
</organism>
<reference evidence="5 6" key="2">
    <citation type="submission" date="2016-08" db="EMBL/GenBank/DDBJ databases">
        <title>Pervasive Adenine N6-methylation of Active Genes in Fungi.</title>
        <authorList>
            <consortium name="DOE Joint Genome Institute"/>
            <person name="Mondo S.J."/>
            <person name="Dannebaum R.O."/>
            <person name="Kuo R.C."/>
            <person name="Labutti K."/>
            <person name="Haridas S."/>
            <person name="Kuo A."/>
            <person name="Salamov A."/>
            <person name="Ahrendt S.R."/>
            <person name="Lipzen A."/>
            <person name="Sullivan W."/>
            <person name="Andreopoulos W.B."/>
            <person name="Clum A."/>
            <person name="Lindquist E."/>
            <person name="Daum C."/>
            <person name="Ramamoorthy G.K."/>
            <person name="Gryganskyi A."/>
            <person name="Culley D."/>
            <person name="Magnuson J.K."/>
            <person name="James T.Y."/>
            <person name="O'Malley M.A."/>
            <person name="Stajich J.E."/>
            <person name="Spatafora J.W."/>
            <person name="Visel A."/>
            <person name="Grigoriev I.V."/>
        </authorList>
    </citation>
    <scope>NUCLEOTIDE SEQUENCE [LARGE SCALE GENOMIC DNA]</scope>
    <source>
        <strain evidence="5 6">S4</strain>
    </source>
</reference>
<dbReference type="EMBL" id="MCFG01000470">
    <property type="protein sequence ID" value="ORX65286.1"/>
    <property type="molecule type" value="Genomic_DNA"/>
</dbReference>
<evidence type="ECO:0000313" key="5">
    <source>
        <dbReference type="EMBL" id="ORX65286.1"/>
    </source>
</evidence>
<feature type="non-terminal residue" evidence="5">
    <location>
        <position position="1"/>
    </location>
</feature>
<dbReference type="GO" id="GO:0085020">
    <property type="term" value="P:protein K6-linked ubiquitination"/>
    <property type="evidence" value="ECO:0007669"/>
    <property type="project" value="TreeGrafter"/>
</dbReference>
<dbReference type="PANTHER" id="PTHR24171">
    <property type="entry name" value="ANKYRIN REPEAT DOMAIN-CONTAINING PROTEIN 39-RELATED"/>
    <property type="match status" value="1"/>
</dbReference>
<dbReference type="Pfam" id="PF12796">
    <property type="entry name" value="Ank_2"/>
    <property type="match status" value="1"/>
</dbReference>
<dbReference type="OrthoDB" id="5977855at2759"/>
<evidence type="ECO:0000256" key="1">
    <source>
        <dbReference type="ARBA" id="ARBA00022737"/>
    </source>
</evidence>
<name>A0A1Y1VWB4_9FUNG</name>
<dbReference type="PROSITE" id="PS50297">
    <property type="entry name" value="ANK_REP_REGION"/>
    <property type="match status" value="1"/>
</dbReference>
<gene>
    <name evidence="5" type="ORF">BCR32DRAFT_286601</name>
</gene>
<dbReference type="STRING" id="1754192.A0A1Y1VWB4"/>
<dbReference type="InterPro" id="IPR036770">
    <property type="entry name" value="Ankyrin_rpt-contain_sf"/>
</dbReference>
<keyword evidence="6" id="KW-1185">Reference proteome</keyword>
<accession>A0A1Y1VWB4</accession>